<feature type="binding site" evidence="4">
    <location>
        <begin position="35"/>
        <end position="42"/>
    </location>
    <ligand>
        <name>ATP</name>
        <dbReference type="ChEBI" id="CHEBI:30616"/>
    </ligand>
</feature>
<evidence type="ECO:0000256" key="4">
    <source>
        <dbReference type="HAMAP-Rule" id="MF_00636"/>
    </source>
</evidence>
<dbReference type="PANTHER" id="PTHR30448:SF0">
    <property type="entry name" value="RNASE ADAPTER PROTEIN RAPZ"/>
    <property type="match status" value="1"/>
</dbReference>
<name>A0ABU7TZY9_9PROT</name>
<feature type="binding site" evidence="4">
    <location>
        <begin position="80"/>
        <end position="83"/>
    </location>
    <ligand>
        <name>GTP</name>
        <dbReference type="ChEBI" id="CHEBI:37565"/>
    </ligand>
</feature>
<evidence type="ECO:0000259" key="6">
    <source>
        <dbReference type="Pfam" id="PF22740"/>
    </source>
</evidence>
<feature type="domain" description="RapZ C-terminal" evidence="6">
    <location>
        <begin position="191"/>
        <end position="316"/>
    </location>
</feature>
<evidence type="ECO:0000256" key="1">
    <source>
        <dbReference type="ARBA" id="ARBA00022741"/>
    </source>
</evidence>
<dbReference type="PIRSF" id="PIRSF005052">
    <property type="entry name" value="P-loopkin"/>
    <property type="match status" value="1"/>
</dbReference>
<dbReference type="Gene3D" id="3.40.50.300">
    <property type="entry name" value="P-loop containing nucleotide triphosphate hydrolases"/>
    <property type="match status" value="1"/>
</dbReference>
<dbReference type="InterPro" id="IPR027417">
    <property type="entry name" value="P-loop_NTPase"/>
</dbReference>
<dbReference type="EMBL" id="JAWJZY010000001">
    <property type="protein sequence ID" value="MEE8657978.1"/>
    <property type="molecule type" value="Genomic_DNA"/>
</dbReference>
<evidence type="ECO:0000256" key="3">
    <source>
        <dbReference type="ARBA" id="ARBA00023134"/>
    </source>
</evidence>
<sequence length="331" mass="36685">MIDSWPGKMRSENGFGVGRSVLNLNDPQRVLLVTGVSGAGKSSMLRVLEDLGYEVVDNPPLNLVEQLVSRADHHLAIGIDQRTRGFNIDAVADLVARLRTRAGLRSELIFATADTDALLKRFTATRRRHPYDNDPNAGFSLAQNIAREIEVMAPLRAYADLVIDTSGLSLPEFRQMVEARFGSRADGGALTLSLMSFAFPAGLPREADVVFDARFLRNPHYDETLRPKTGLDPEVQAYVRADPDYDRFLHQILDMLGLVLPRFVSEGKRHATIAVGCSGGQHRSVTMIEDIAEKLADHTHPGLSQDGPVTVSHRELARQGRSFWRWAKPPQ</sequence>
<dbReference type="NCBIfam" id="NF003828">
    <property type="entry name" value="PRK05416.1"/>
    <property type="match status" value="1"/>
</dbReference>
<accession>A0ABU7TZY9</accession>
<dbReference type="SUPFAM" id="SSF52540">
    <property type="entry name" value="P-loop containing nucleoside triphosphate hydrolases"/>
    <property type="match status" value="1"/>
</dbReference>
<dbReference type="Pfam" id="PF03668">
    <property type="entry name" value="RapZ-like_N"/>
    <property type="match status" value="1"/>
</dbReference>
<protein>
    <submittedName>
        <fullName evidence="7">Nucleotide-binding protein</fullName>
    </submittedName>
</protein>
<evidence type="ECO:0000259" key="5">
    <source>
        <dbReference type="Pfam" id="PF03668"/>
    </source>
</evidence>
<proteinExistence type="inferred from homology"/>
<dbReference type="InterPro" id="IPR053931">
    <property type="entry name" value="RapZ_C"/>
</dbReference>
<dbReference type="PANTHER" id="PTHR30448">
    <property type="entry name" value="RNASE ADAPTER PROTEIN RAPZ"/>
    <property type="match status" value="1"/>
</dbReference>
<keyword evidence="2 4" id="KW-0067">ATP-binding</keyword>
<dbReference type="InterPro" id="IPR005337">
    <property type="entry name" value="RapZ-like"/>
</dbReference>
<comment type="caution">
    <text evidence="7">The sequence shown here is derived from an EMBL/GenBank/DDBJ whole genome shotgun (WGS) entry which is preliminary data.</text>
</comment>
<evidence type="ECO:0000313" key="8">
    <source>
        <dbReference type="Proteomes" id="UP001312908"/>
    </source>
</evidence>
<keyword evidence="3 4" id="KW-0342">GTP-binding</keyword>
<feature type="domain" description="RapZ-like N-terminal" evidence="5">
    <location>
        <begin position="30"/>
        <end position="183"/>
    </location>
</feature>
<reference evidence="7 8" key="1">
    <citation type="submission" date="2023-10" db="EMBL/GenBank/DDBJ databases">
        <title>Sorlinia euscelidii gen. nov., sp. nov., an acetic acid bacteria isolated from the gut of Euscelidius variegatus emitter.</title>
        <authorList>
            <person name="Michoud G."/>
            <person name="Marasco R."/>
            <person name="Seferji K."/>
            <person name="Gonella E."/>
            <person name="Garuglieri E."/>
            <person name="Alma A."/>
            <person name="Mapelli F."/>
            <person name="Borin S."/>
            <person name="Daffonchio D."/>
            <person name="Crotti E."/>
        </authorList>
    </citation>
    <scope>NUCLEOTIDE SEQUENCE [LARGE SCALE GENOMIC DNA]</scope>
    <source>
        <strain evidence="7 8">EV16P</strain>
    </source>
</reference>
<keyword evidence="8" id="KW-1185">Reference proteome</keyword>
<dbReference type="Pfam" id="PF22740">
    <property type="entry name" value="PapZ_C"/>
    <property type="match status" value="1"/>
</dbReference>
<dbReference type="HAMAP" id="MF_00636">
    <property type="entry name" value="RapZ_like"/>
    <property type="match status" value="1"/>
</dbReference>
<evidence type="ECO:0000256" key="2">
    <source>
        <dbReference type="ARBA" id="ARBA00022840"/>
    </source>
</evidence>
<organism evidence="7 8">
    <name type="scientific">Sorlinia euscelidii</name>
    <dbReference type="NCBI Taxonomy" id="3081148"/>
    <lineage>
        <taxon>Bacteria</taxon>
        <taxon>Pseudomonadati</taxon>
        <taxon>Pseudomonadota</taxon>
        <taxon>Alphaproteobacteria</taxon>
        <taxon>Acetobacterales</taxon>
        <taxon>Acetobacteraceae</taxon>
        <taxon>Sorlinia</taxon>
    </lineage>
</organism>
<evidence type="ECO:0000313" key="7">
    <source>
        <dbReference type="EMBL" id="MEE8657978.1"/>
    </source>
</evidence>
<dbReference type="Proteomes" id="UP001312908">
    <property type="component" value="Unassembled WGS sequence"/>
</dbReference>
<gene>
    <name evidence="7" type="ORF">DOFOFD_02980</name>
</gene>
<dbReference type="InterPro" id="IPR053930">
    <property type="entry name" value="RapZ-like_N"/>
</dbReference>
<keyword evidence="1 4" id="KW-0547">Nucleotide-binding</keyword>